<protein>
    <recommendedName>
        <fullName evidence="6">Protein SQS1</fullName>
    </recommendedName>
</protein>
<dbReference type="EMBL" id="PDNA01000076">
    <property type="protein sequence ID" value="PGH16080.1"/>
    <property type="molecule type" value="Genomic_DNA"/>
</dbReference>
<keyword evidence="5" id="KW-1185">Reference proteome</keyword>
<reference evidence="4 5" key="1">
    <citation type="submission" date="2017-10" db="EMBL/GenBank/DDBJ databases">
        <title>Comparative genomics in systemic dimorphic fungi from Ajellomycetaceae.</title>
        <authorList>
            <person name="Munoz J.F."/>
            <person name="Mcewen J.G."/>
            <person name="Clay O.K."/>
            <person name="Cuomo C.A."/>
        </authorList>
    </citation>
    <scope>NUCLEOTIDE SEQUENCE [LARGE SCALE GENOMIC DNA]</scope>
    <source>
        <strain evidence="4 5">UAMH7299</strain>
    </source>
</reference>
<evidence type="ECO:0008006" key="6">
    <source>
        <dbReference type="Google" id="ProtNLM"/>
    </source>
</evidence>
<feature type="compositionally biased region" description="Polar residues" evidence="1">
    <location>
        <begin position="283"/>
        <end position="295"/>
    </location>
</feature>
<feature type="compositionally biased region" description="Basic residues" evidence="1">
    <location>
        <begin position="242"/>
        <end position="251"/>
    </location>
</feature>
<dbReference type="SUPFAM" id="SSF82708">
    <property type="entry name" value="R3H domain"/>
    <property type="match status" value="1"/>
</dbReference>
<organism evidence="4 5">
    <name type="scientific">Polytolypa hystricis (strain UAMH7299)</name>
    <dbReference type="NCBI Taxonomy" id="1447883"/>
    <lineage>
        <taxon>Eukaryota</taxon>
        <taxon>Fungi</taxon>
        <taxon>Dikarya</taxon>
        <taxon>Ascomycota</taxon>
        <taxon>Pezizomycotina</taxon>
        <taxon>Eurotiomycetes</taxon>
        <taxon>Eurotiomycetidae</taxon>
        <taxon>Onygenales</taxon>
        <taxon>Onygenales incertae sedis</taxon>
        <taxon>Polytolypa</taxon>
    </lineage>
</organism>
<comment type="caution">
    <text evidence="4">The sequence shown here is derived from an EMBL/GenBank/DDBJ whole genome shotgun (WGS) entry which is preliminary data.</text>
</comment>
<dbReference type="Pfam" id="PF01585">
    <property type="entry name" value="G-patch"/>
    <property type="match status" value="1"/>
</dbReference>
<dbReference type="InterPro" id="IPR036867">
    <property type="entry name" value="R3H_dom_sf"/>
</dbReference>
<evidence type="ECO:0000313" key="4">
    <source>
        <dbReference type="EMBL" id="PGH16080.1"/>
    </source>
</evidence>
<dbReference type="GO" id="GO:0003676">
    <property type="term" value="F:nucleic acid binding"/>
    <property type="evidence" value="ECO:0007669"/>
    <property type="project" value="UniProtKB-UniRule"/>
</dbReference>
<dbReference type="PROSITE" id="PS51061">
    <property type="entry name" value="R3H"/>
    <property type="match status" value="1"/>
</dbReference>
<evidence type="ECO:0000259" key="2">
    <source>
        <dbReference type="PROSITE" id="PS50174"/>
    </source>
</evidence>
<feature type="compositionally biased region" description="Basic residues" evidence="1">
    <location>
        <begin position="1"/>
        <end position="12"/>
    </location>
</feature>
<feature type="compositionally biased region" description="Low complexity" evidence="1">
    <location>
        <begin position="672"/>
        <end position="681"/>
    </location>
</feature>
<dbReference type="Pfam" id="PF01424">
    <property type="entry name" value="R3H"/>
    <property type="match status" value="1"/>
</dbReference>
<dbReference type="PANTHER" id="PTHR14195">
    <property type="entry name" value="G PATCH DOMAIN CONTAINING PROTEIN 2"/>
    <property type="match status" value="1"/>
</dbReference>
<sequence>MGSHKPKKRGRRREAAVATKLAGDSTQGGFKHSDHGLTMSQEARNTERHSLWRPGLQLRHSGIQFVTAGDLKFDDPKDLVDKAKTSSIASPPPVLQRSDETNPQSINELLDEQIEACGKGQQSSVDPAEEKPEEGDIYFIDVVGDKSSSKPAITDSAGEARIMPESDSSEDEVVFAGRGLARNQSVQYDFRERGTSDDGDDDAEFVAVTGKPTILDDPMPLVNRSPDIPVQEEIPAAQPTMSKRKKRRARRAQQEFDNDDELLADYIAHMDHEDSEEEDSWTSRHQVGHSQTLPGHQNKKPDYMGTWDAADLDDLYDLSTSDELPEDLGHIFSVRERRRKIQYLIVGKDQSPDEARWVEKGRLTMLGAEELISLFEQEAHRSNTHSNTSSNDDGNDGPTELLWEDDDDDDVMEDMTDEQIARALQKQDLFGIGTEEIMLFNGSTRLKNTDREEERPGFSKRNSRKQKSSRRQRTQFPSASAFADALDEDPYGAFDIMDFDRPSIRNKPKGRHQMPDFGLSDSDQEWDLMESWENDRKKKKAQRKQREELRAQGSLGIKSNKVSLKATYSEGLSMEDIKREIRAFLLSPSESLSLPPINKADRKLVHELASVLCLRSVSRGHGGSRFPILTKTMRSQRFNGKTISEVDKIFSSQRFLRRTDTQRKGRGGPSLGAKAGASIKAASHRDGDVVGASAPEIGAENKGRVMLEKMGWSTGTALGATNNKGILQPVVHIVKNSKAGLG</sequence>
<feature type="region of interest" description="Disordered" evidence="1">
    <location>
        <begin position="272"/>
        <end position="304"/>
    </location>
</feature>
<dbReference type="InterPro" id="IPR051189">
    <property type="entry name" value="Splicing_assoc_domain"/>
</dbReference>
<feature type="compositionally biased region" description="Basic residues" evidence="1">
    <location>
        <begin position="461"/>
        <end position="473"/>
    </location>
</feature>
<feature type="region of interest" description="Disordered" evidence="1">
    <location>
        <begin position="1"/>
        <end position="36"/>
    </location>
</feature>
<dbReference type="SMART" id="SM00443">
    <property type="entry name" value="G_patch"/>
    <property type="match status" value="1"/>
</dbReference>
<feature type="domain" description="G-patch" evidence="2">
    <location>
        <begin position="699"/>
        <end position="742"/>
    </location>
</feature>
<feature type="region of interest" description="Disordered" evidence="1">
    <location>
        <begin position="234"/>
        <end position="260"/>
    </location>
</feature>
<dbReference type="SMART" id="SM00393">
    <property type="entry name" value="R3H"/>
    <property type="match status" value="1"/>
</dbReference>
<evidence type="ECO:0000259" key="3">
    <source>
        <dbReference type="PROSITE" id="PS51061"/>
    </source>
</evidence>
<dbReference type="InterPro" id="IPR001374">
    <property type="entry name" value="R3H_dom"/>
</dbReference>
<feature type="domain" description="R3H" evidence="3">
    <location>
        <begin position="571"/>
        <end position="633"/>
    </location>
</feature>
<feature type="region of interest" description="Disordered" evidence="1">
    <location>
        <begin position="661"/>
        <end position="684"/>
    </location>
</feature>
<evidence type="ECO:0000313" key="5">
    <source>
        <dbReference type="Proteomes" id="UP000224634"/>
    </source>
</evidence>
<feature type="region of interest" description="Disordered" evidence="1">
    <location>
        <begin position="443"/>
        <end position="484"/>
    </location>
</feature>
<dbReference type="Proteomes" id="UP000224634">
    <property type="component" value="Unassembled WGS sequence"/>
</dbReference>
<name>A0A2B7Y4B9_POLH7</name>
<accession>A0A2B7Y4B9</accession>
<dbReference type="AlphaFoldDB" id="A0A2B7Y4B9"/>
<dbReference type="OrthoDB" id="21470at2759"/>
<evidence type="ECO:0000256" key="1">
    <source>
        <dbReference type="SAM" id="MobiDB-lite"/>
    </source>
</evidence>
<proteinExistence type="predicted"/>
<dbReference type="STRING" id="1447883.A0A2B7Y4B9"/>
<dbReference type="InterPro" id="IPR000467">
    <property type="entry name" value="G_patch_dom"/>
</dbReference>
<dbReference type="Gene3D" id="3.30.1370.50">
    <property type="entry name" value="R3H-like domain"/>
    <property type="match status" value="1"/>
</dbReference>
<feature type="compositionally biased region" description="Basic and acidic residues" evidence="1">
    <location>
        <begin position="447"/>
        <end position="457"/>
    </location>
</feature>
<gene>
    <name evidence="4" type="ORF">AJ80_05295</name>
</gene>
<dbReference type="PROSITE" id="PS50174">
    <property type="entry name" value="G_PATCH"/>
    <property type="match status" value="1"/>
</dbReference>
<feature type="region of interest" description="Disordered" evidence="1">
    <location>
        <begin position="380"/>
        <end position="405"/>
    </location>
</feature>